<dbReference type="EMBL" id="JAHRIP010077125">
    <property type="protein sequence ID" value="MEQ2311582.1"/>
    <property type="molecule type" value="Genomic_DNA"/>
</dbReference>
<gene>
    <name evidence="2" type="ORF">AMECASPLE_021722</name>
</gene>
<feature type="compositionally biased region" description="Polar residues" evidence="1">
    <location>
        <begin position="61"/>
        <end position="70"/>
    </location>
</feature>
<reference evidence="2 3" key="1">
    <citation type="submission" date="2021-06" db="EMBL/GenBank/DDBJ databases">
        <authorList>
            <person name="Palmer J.M."/>
        </authorList>
    </citation>
    <scope>NUCLEOTIDE SEQUENCE [LARGE SCALE GENOMIC DNA]</scope>
    <source>
        <strain evidence="2 3">AS_MEX2019</strain>
        <tissue evidence="2">Muscle</tissue>
    </source>
</reference>
<evidence type="ECO:0000313" key="2">
    <source>
        <dbReference type="EMBL" id="MEQ2311582.1"/>
    </source>
</evidence>
<protein>
    <submittedName>
        <fullName evidence="2">Uncharacterized protein</fullName>
    </submittedName>
</protein>
<sequence length="131" mass="14568">MTAICLWLALERSRPQRSQNSPDISAEWVEGVLRPHALTRRAWLAAQMRQCWAEEKEASLCRSQEQQGQSRRAADSAETPRLPSTQTCPSAPPEAFPGQPRDTVPQACPGPPPEPPPSGTHIPFQYMLINE</sequence>
<dbReference type="Proteomes" id="UP001469553">
    <property type="component" value="Unassembled WGS sequence"/>
</dbReference>
<accession>A0ABV1A0F3</accession>
<comment type="caution">
    <text evidence="2">The sequence shown here is derived from an EMBL/GenBank/DDBJ whole genome shotgun (WGS) entry which is preliminary data.</text>
</comment>
<proteinExistence type="predicted"/>
<name>A0ABV1A0F3_9TELE</name>
<keyword evidence="3" id="KW-1185">Reference proteome</keyword>
<evidence type="ECO:0000313" key="3">
    <source>
        <dbReference type="Proteomes" id="UP001469553"/>
    </source>
</evidence>
<feature type="compositionally biased region" description="Pro residues" evidence="1">
    <location>
        <begin position="108"/>
        <end position="118"/>
    </location>
</feature>
<organism evidence="2 3">
    <name type="scientific">Ameca splendens</name>
    <dbReference type="NCBI Taxonomy" id="208324"/>
    <lineage>
        <taxon>Eukaryota</taxon>
        <taxon>Metazoa</taxon>
        <taxon>Chordata</taxon>
        <taxon>Craniata</taxon>
        <taxon>Vertebrata</taxon>
        <taxon>Euteleostomi</taxon>
        <taxon>Actinopterygii</taxon>
        <taxon>Neopterygii</taxon>
        <taxon>Teleostei</taxon>
        <taxon>Neoteleostei</taxon>
        <taxon>Acanthomorphata</taxon>
        <taxon>Ovalentaria</taxon>
        <taxon>Atherinomorphae</taxon>
        <taxon>Cyprinodontiformes</taxon>
        <taxon>Goodeidae</taxon>
        <taxon>Ameca</taxon>
    </lineage>
</organism>
<evidence type="ECO:0000256" key="1">
    <source>
        <dbReference type="SAM" id="MobiDB-lite"/>
    </source>
</evidence>
<feature type="region of interest" description="Disordered" evidence="1">
    <location>
        <begin position="56"/>
        <end position="123"/>
    </location>
</feature>